<dbReference type="SUPFAM" id="SSF55326">
    <property type="entry name" value="PurM N-terminal domain-like"/>
    <property type="match status" value="1"/>
</dbReference>
<comment type="miscellaneous">
    <text evidence="1">Reaction mechanism of ThiL seems to utilize a direct, inline transfer of the gamma-phosphate of ATP to TMP rather than a phosphorylated enzyme intermediate.</text>
</comment>
<comment type="catalytic activity">
    <reaction evidence="1">
        <text>thiamine phosphate + ATP = thiamine diphosphate + ADP</text>
        <dbReference type="Rhea" id="RHEA:15913"/>
        <dbReference type="ChEBI" id="CHEBI:30616"/>
        <dbReference type="ChEBI" id="CHEBI:37575"/>
        <dbReference type="ChEBI" id="CHEBI:58937"/>
        <dbReference type="ChEBI" id="CHEBI:456216"/>
        <dbReference type="EC" id="2.7.4.16"/>
    </reaction>
</comment>
<comment type="similarity">
    <text evidence="1">Belongs to the thiamine-monophosphate kinase family.</text>
</comment>
<feature type="binding site" evidence="1">
    <location>
        <position position="42"/>
    </location>
    <ligand>
        <name>Mg(2+)</name>
        <dbReference type="ChEBI" id="CHEBI:18420"/>
        <label>1</label>
    </ligand>
</feature>
<dbReference type="GO" id="GO:0005524">
    <property type="term" value="F:ATP binding"/>
    <property type="evidence" value="ECO:0007669"/>
    <property type="project" value="UniProtKB-UniRule"/>
</dbReference>
<dbReference type="HAMAP" id="MF_02128">
    <property type="entry name" value="TMP_kinase"/>
    <property type="match status" value="1"/>
</dbReference>
<keyword evidence="1" id="KW-0479">Metal-binding</keyword>
<feature type="binding site" evidence="1">
    <location>
        <position position="324"/>
    </location>
    <ligand>
        <name>substrate</name>
    </ligand>
</feature>
<evidence type="ECO:0000256" key="1">
    <source>
        <dbReference type="HAMAP-Rule" id="MF_02128"/>
    </source>
</evidence>
<keyword evidence="4" id="KW-1185">Reference proteome</keyword>
<feature type="binding site" evidence="1">
    <location>
        <position position="218"/>
    </location>
    <ligand>
        <name>Mg(2+)</name>
        <dbReference type="ChEBI" id="CHEBI:18420"/>
        <label>3</label>
    </ligand>
</feature>
<feature type="binding site" evidence="1">
    <location>
        <position position="74"/>
    </location>
    <ligand>
        <name>Mg(2+)</name>
        <dbReference type="ChEBI" id="CHEBI:18420"/>
        <label>4</label>
    </ligand>
</feature>
<dbReference type="InterPro" id="IPR016188">
    <property type="entry name" value="PurM-like_N"/>
</dbReference>
<keyword evidence="1 3" id="KW-0808">Transferase</keyword>
<dbReference type="NCBIfam" id="TIGR01379">
    <property type="entry name" value="thiL"/>
    <property type="match status" value="1"/>
</dbReference>
<dbReference type="GO" id="GO:0009030">
    <property type="term" value="F:thiamine-phosphate kinase activity"/>
    <property type="evidence" value="ECO:0007669"/>
    <property type="project" value="UniProtKB-UniRule"/>
</dbReference>
<evidence type="ECO:0000259" key="2">
    <source>
        <dbReference type="Pfam" id="PF00586"/>
    </source>
</evidence>
<sequence length="328" mass="33542">MAERDLISRFVAGLRTRDDRLLIGPGDDAAVVRAGAVAVTSTDTTVLGVHLPADDPHVTPDVVGHRALATALSDLAAMGVPAGEAYVALTLPTSWDDGHVIALVEAMERLAAATGTTIAGGDVSSGPALVVTVTVVGWADDEHALLRRDAARAGDRVGVTGQLGGSAAGLALLVDPRARTATLTPNVRAALLDRYLRPEPRLALGQRLLRLGAHAAIDLSDGVATDAGHVGRASGLRLRIDVDRLPRQLGVDAVAAAVGRDPAQLAAAGGEDFELLVTAPPERAGAIARAGVTWIGEVAEAAGDDAAPGVVLERDGRPLGWAGFEHRA</sequence>
<feature type="binding site" evidence="1">
    <location>
        <position position="43"/>
    </location>
    <ligand>
        <name>Mg(2+)</name>
        <dbReference type="ChEBI" id="CHEBI:18420"/>
        <label>1</label>
    </ligand>
</feature>
<feature type="binding site" evidence="1">
    <location>
        <position position="74"/>
    </location>
    <ligand>
        <name>Mg(2+)</name>
        <dbReference type="ChEBI" id="CHEBI:18420"/>
        <label>3</label>
    </ligand>
</feature>
<dbReference type="SUPFAM" id="SSF56042">
    <property type="entry name" value="PurM C-terminal domain-like"/>
    <property type="match status" value="1"/>
</dbReference>
<comment type="function">
    <text evidence="1">Catalyzes the ATP-dependent phosphorylation of thiamine-monophosphate (TMP) to form thiamine-pyrophosphate (TPP), the active form of vitamin B1.</text>
</comment>
<dbReference type="InterPro" id="IPR006283">
    <property type="entry name" value="ThiL-like"/>
</dbReference>
<dbReference type="PIRSF" id="PIRSF005303">
    <property type="entry name" value="Thiam_monoph_kin"/>
    <property type="match status" value="1"/>
</dbReference>
<comment type="pathway">
    <text evidence="1">Cofactor biosynthesis; thiamine diphosphate biosynthesis; thiamine diphosphate from thiamine phosphate: step 1/1.</text>
</comment>
<dbReference type="PANTHER" id="PTHR30270">
    <property type="entry name" value="THIAMINE-MONOPHOSPHATE KINASE"/>
    <property type="match status" value="1"/>
</dbReference>
<dbReference type="Gene3D" id="3.90.650.10">
    <property type="entry name" value="PurM-like C-terminal domain"/>
    <property type="match status" value="1"/>
</dbReference>
<dbReference type="RefSeq" id="WP_007577714.1">
    <property type="nucleotide sequence ID" value="NZ_AGUD01000264.1"/>
</dbReference>
<feature type="binding site" evidence="1">
    <location>
        <position position="50"/>
    </location>
    <ligand>
        <name>substrate</name>
    </ligand>
</feature>
<feature type="binding site" evidence="1">
    <location>
        <position position="271"/>
    </location>
    <ligand>
        <name>substrate</name>
    </ligand>
</feature>
<feature type="binding site" evidence="1">
    <location>
        <position position="221"/>
    </location>
    <ligand>
        <name>Mg(2+)</name>
        <dbReference type="ChEBI" id="CHEBI:18420"/>
        <label>5</label>
    </ligand>
</feature>
<dbReference type="EMBL" id="AGUD01000264">
    <property type="protein sequence ID" value="EHN09613.1"/>
    <property type="molecule type" value="Genomic_DNA"/>
</dbReference>
<evidence type="ECO:0000313" key="3">
    <source>
        <dbReference type="EMBL" id="EHN09613.1"/>
    </source>
</evidence>
<dbReference type="InterPro" id="IPR036676">
    <property type="entry name" value="PurM-like_C_sf"/>
</dbReference>
<feature type="binding site" evidence="1">
    <location>
        <position position="43"/>
    </location>
    <ligand>
        <name>Mg(2+)</name>
        <dbReference type="ChEBI" id="CHEBI:18420"/>
        <label>2</label>
    </ligand>
</feature>
<dbReference type="Proteomes" id="UP000005143">
    <property type="component" value="Unassembled WGS sequence"/>
</dbReference>
<keyword evidence="1" id="KW-0460">Magnesium</keyword>
<feature type="binding site" evidence="1">
    <location>
        <begin position="121"/>
        <end position="122"/>
    </location>
    <ligand>
        <name>ATP</name>
        <dbReference type="ChEBI" id="CHEBI:30616"/>
    </ligand>
</feature>
<proteinExistence type="inferred from homology"/>
<feature type="binding site" evidence="1">
    <location>
        <position position="41"/>
    </location>
    <ligand>
        <name>Mg(2+)</name>
        <dbReference type="ChEBI" id="CHEBI:18420"/>
        <label>4</label>
    </ligand>
</feature>
<gene>
    <name evidence="1" type="primary">thiL</name>
    <name evidence="3" type="ORF">PAI11_35460</name>
</gene>
<keyword evidence="1 3" id="KW-0418">Kinase</keyword>
<dbReference type="Gene3D" id="3.30.1330.10">
    <property type="entry name" value="PurM-like, N-terminal domain"/>
    <property type="match status" value="1"/>
</dbReference>
<keyword evidence="1" id="KW-0067">ATP-binding</keyword>
<dbReference type="InterPro" id="IPR036921">
    <property type="entry name" value="PurM-like_N_sf"/>
</dbReference>
<dbReference type="PANTHER" id="PTHR30270:SF0">
    <property type="entry name" value="THIAMINE-MONOPHOSPHATE KINASE"/>
    <property type="match status" value="1"/>
</dbReference>
<protein>
    <recommendedName>
        <fullName evidence="1">Thiamine-monophosphate kinase</fullName>
        <shortName evidence="1">TMP kinase</shortName>
        <shortName evidence="1">Thiamine-phosphate kinase</shortName>
        <ecNumber evidence="1">2.7.4.16</ecNumber>
    </recommendedName>
</protein>
<feature type="binding site" evidence="1">
    <location>
        <position position="28"/>
    </location>
    <ligand>
        <name>Mg(2+)</name>
        <dbReference type="ChEBI" id="CHEBI:18420"/>
        <label>3</label>
    </ligand>
</feature>
<keyword evidence="1" id="KW-0784">Thiamine biosynthesis</keyword>
<feature type="binding site" evidence="1">
    <location>
        <position position="122"/>
    </location>
    <ligand>
        <name>Mg(2+)</name>
        <dbReference type="ChEBI" id="CHEBI:18420"/>
        <label>1</label>
    </ligand>
</feature>
<accession>H0E9M6</accession>
<dbReference type="AlphaFoldDB" id="H0E9M6"/>
<comment type="caution">
    <text evidence="3">The sequence shown here is derived from an EMBL/GenBank/DDBJ whole genome shotgun (WGS) entry which is preliminary data.</text>
</comment>
<reference evidence="3 4" key="1">
    <citation type="journal article" date="2013" name="Biodegradation">
        <title>Quantitative proteomic analysis of ibuprofen-degrading Patulibacter sp. strain I11.</title>
        <authorList>
            <person name="Almeida B."/>
            <person name="Kjeldal H."/>
            <person name="Lolas I."/>
            <person name="Knudsen A.D."/>
            <person name="Carvalho G."/>
            <person name="Nielsen K.L."/>
            <person name="Barreto Crespo M.T."/>
            <person name="Stensballe A."/>
            <person name="Nielsen J.L."/>
        </authorList>
    </citation>
    <scope>NUCLEOTIDE SEQUENCE [LARGE SCALE GENOMIC DNA]</scope>
    <source>
        <strain evidence="3 4">I11</strain>
    </source>
</reference>
<dbReference type="UniPathway" id="UPA00060">
    <property type="reaction ID" value="UER00142"/>
</dbReference>
<feature type="domain" description="PurM-like N-terminal" evidence="2">
    <location>
        <begin position="26"/>
        <end position="138"/>
    </location>
</feature>
<organism evidence="3 4">
    <name type="scientific">Patulibacter medicamentivorans</name>
    <dbReference type="NCBI Taxonomy" id="1097667"/>
    <lineage>
        <taxon>Bacteria</taxon>
        <taxon>Bacillati</taxon>
        <taxon>Actinomycetota</taxon>
        <taxon>Thermoleophilia</taxon>
        <taxon>Solirubrobacterales</taxon>
        <taxon>Patulibacteraceae</taxon>
        <taxon>Patulibacter</taxon>
    </lineage>
</organism>
<keyword evidence="1" id="KW-0547">Nucleotide-binding</keyword>
<evidence type="ECO:0000313" key="4">
    <source>
        <dbReference type="Proteomes" id="UP000005143"/>
    </source>
</evidence>
<dbReference type="GO" id="GO:0000287">
    <property type="term" value="F:magnesium ion binding"/>
    <property type="evidence" value="ECO:0007669"/>
    <property type="project" value="UniProtKB-UniRule"/>
</dbReference>
<feature type="binding site" evidence="1">
    <location>
        <position position="147"/>
    </location>
    <ligand>
        <name>ATP</name>
        <dbReference type="ChEBI" id="CHEBI:30616"/>
    </ligand>
</feature>
<feature type="binding site" evidence="1">
    <location>
        <position position="220"/>
    </location>
    <ligand>
        <name>ATP</name>
        <dbReference type="ChEBI" id="CHEBI:30616"/>
    </ligand>
</feature>
<name>H0E9M6_9ACTN</name>
<dbReference type="GO" id="GO:0009229">
    <property type="term" value="P:thiamine diphosphate biosynthetic process"/>
    <property type="evidence" value="ECO:0007669"/>
    <property type="project" value="UniProtKB-UniRule"/>
</dbReference>
<dbReference type="PATRIC" id="fig|1097667.3.peg.3517"/>
<dbReference type="GO" id="GO:0009228">
    <property type="term" value="P:thiamine biosynthetic process"/>
    <property type="evidence" value="ECO:0007669"/>
    <property type="project" value="UniProtKB-KW"/>
</dbReference>
<dbReference type="CDD" id="cd02194">
    <property type="entry name" value="ThiL"/>
    <property type="match status" value="1"/>
</dbReference>
<dbReference type="EC" id="2.7.4.16" evidence="1"/>
<feature type="binding site" evidence="1">
    <location>
        <position position="74"/>
    </location>
    <ligand>
        <name>Mg(2+)</name>
        <dbReference type="ChEBI" id="CHEBI:18420"/>
        <label>2</label>
    </ligand>
</feature>
<dbReference type="Pfam" id="PF00586">
    <property type="entry name" value="AIRS"/>
    <property type="match status" value="1"/>
</dbReference>
<feature type="binding site" evidence="1">
    <location>
        <position position="28"/>
    </location>
    <ligand>
        <name>Mg(2+)</name>
        <dbReference type="ChEBI" id="CHEBI:18420"/>
        <label>4</label>
    </ligand>
</feature>
<comment type="caution">
    <text evidence="1">Lacks conserved residue(s) required for the propagation of feature annotation.</text>
</comment>